<dbReference type="OrthoDB" id="9803444at2"/>
<dbReference type="PANTHER" id="PTHR34979">
    <property type="entry name" value="INNER MEMBRANE PROTEIN YGAZ"/>
    <property type="match status" value="1"/>
</dbReference>
<organism evidence="9 10">
    <name type="scientific">Halarcobacter anaerophilus</name>
    <dbReference type="NCBI Taxonomy" id="877500"/>
    <lineage>
        <taxon>Bacteria</taxon>
        <taxon>Pseudomonadati</taxon>
        <taxon>Campylobacterota</taxon>
        <taxon>Epsilonproteobacteria</taxon>
        <taxon>Campylobacterales</taxon>
        <taxon>Arcobacteraceae</taxon>
        <taxon>Halarcobacter</taxon>
    </lineage>
</organism>
<evidence type="ECO:0000256" key="8">
    <source>
        <dbReference type="SAM" id="Phobius"/>
    </source>
</evidence>
<evidence type="ECO:0000256" key="2">
    <source>
        <dbReference type="ARBA" id="ARBA00010735"/>
    </source>
</evidence>
<dbReference type="PANTHER" id="PTHR34979:SF1">
    <property type="entry name" value="INNER MEMBRANE PROTEIN YGAZ"/>
    <property type="match status" value="1"/>
</dbReference>
<evidence type="ECO:0000256" key="5">
    <source>
        <dbReference type="ARBA" id="ARBA00022692"/>
    </source>
</evidence>
<feature type="transmembrane region" description="Helical" evidence="8">
    <location>
        <begin position="62"/>
        <end position="82"/>
    </location>
</feature>
<feature type="transmembrane region" description="Helical" evidence="8">
    <location>
        <begin position="182"/>
        <end position="198"/>
    </location>
</feature>
<feature type="transmembrane region" description="Helical" evidence="8">
    <location>
        <begin position="124"/>
        <end position="146"/>
    </location>
</feature>
<sequence>MKNNMKNGFLSNLPISLSVFSYGAILGITCNTKSIDYLELMLMNIFIFAGSSQFVIADMISSSFGIATIIGTAVLINLRYFLIGTTLNTLFFNRTLKEKLLIMHFVTDESWAITMKNREKDIDVYFLLGGGLCIFSSWLLGTSIGYFSGQFILDPQKYGLDFAFYAVFIAILTTMYKSKNDFYTFLITAIIAISLDYLLNNPVYILISAVLGSLLSLLFVKKKESNE</sequence>
<dbReference type="GO" id="GO:1903785">
    <property type="term" value="P:L-valine transmembrane transport"/>
    <property type="evidence" value="ECO:0007669"/>
    <property type="project" value="TreeGrafter"/>
</dbReference>
<feature type="transmembrane region" description="Helical" evidence="8">
    <location>
        <begin position="12"/>
        <end position="30"/>
    </location>
</feature>
<dbReference type="GO" id="GO:0005886">
    <property type="term" value="C:plasma membrane"/>
    <property type="evidence" value="ECO:0007669"/>
    <property type="project" value="UniProtKB-SubCell"/>
</dbReference>
<reference evidence="9 10" key="1">
    <citation type="submission" date="2017-10" db="EMBL/GenBank/DDBJ databases">
        <title>Genomics of the genus Arcobacter.</title>
        <authorList>
            <person name="Perez-Cataluna A."/>
            <person name="Figueras M.J."/>
        </authorList>
    </citation>
    <scope>NUCLEOTIDE SEQUENCE [LARGE SCALE GENOMIC DNA]</scope>
    <source>
        <strain evidence="9 10">DSM 24636</strain>
    </source>
</reference>
<dbReference type="Proteomes" id="UP000290191">
    <property type="component" value="Unassembled WGS sequence"/>
</dbReference>
<evidence type="ECO:0000256" key="4">
    <source>
        <dbReference type="ARBA" id="ARBA00022475"/>
    </source>
</evidence>
<evidence type="ECO:0000256" key="1">
    <source>
        <dbReference type="ARBA" id="ARBA00004651"/>
    </source>
</evidence>
<gene>
    <name evidence="9" type="ORF">CRV06_04290</name>
</gene>
<protein>
    <submittedName>
        <fullName evidence="9">Branched-chain amino acid permease</fullName>
    </submittedName>
</protein>
<comment type="caution">
    <text evidence="9">The sequence shown here is derived from an EMBL/GenBank/DDBJ whole genome shotgun (WGS) entry which is preliminary data.</text>
</comment>
<keyword evidence="3" id="KW-0813">Transport</keyword>
<dbReference type="EMBL" id="PDKO01000002">
    <property type="protein sequence ID" value="RXJ64169.1"/>
    <property type="molecule type" value="Genomic_DNA"/>
</dbReference>
<evidence type="ECO:0000313" key="10">
    <source>
        <dbReference type="Proteomes" id="UP000290191"/>
    </source>
</evidence>
<feature type="transmembrane region" description="Helical" evidence="8">
    <location>
        <begin position="204"/>
        <end position="220"/>
    </location>
</feature>
<comment type="similarity">
    <text evidence="2">Belongs to the AzlC family.</text>
</comment>
<dbReference type="InterPro" id="IPR011606">
    <property type="entry name" value="Brnchd-chn_aa_trnsp_permease"/>
</dbReference>
<evidence type="ECO:0000313" key="9">
    <source>
        <dbReference type="EMBL" id="RXJ64169.1"/>
    </source>
</evidence>
<keyword evidence="10" id="KW-1185">Reference proteome</keyword>
<dbReference type="STRING" id="877500.GCA_000935065_01404"/>
<proteinExistence type="inferred from homology"/>
<comment type="subcellular location">
    <subcellularLocation>
        <location evidence="1">Cell membrane</location>
        <topology evidence="1">Multi-pass membrane protein</topology>
    </subcellularLocation>
</comment>
<keyword evidence="6 8" id="KW-1133">Transmembrane helix</keyword>
<accession>A0A4Q0Y5S4</accession>
<feature type="transmembrane region" description="Helical" evidence="8">
    <location>
        <begin position="158"/>
        <end position="175"/>
    </location>
</feature>
<dbReference type="Pfam" id="PF03591">
    <property type="entry name" value="AzlC"/>
    <property type="match status" value="1"/>
</dbReference>
<dbReference type="RefSeq" id="WP_129081484.1">
    <property type="nucleotide sequence ID" value="NZ_CP041070.1"/>
</dbReference>
<keyword evidence="7 8" id="KW-0472">Membrane</keyword>
<evidence type="ECO:0000256" key="3">
    <source>
        <dbReference type="ARBA" id="ARBA00022448"/>
    </source>
</evidence>
<dbReference type="AlphaFoldDB" id="A0A4Q0Y5S4"/>
<keyword evidence="4" id="KW-1003">Cell membrane</keyword>
<evidence type="ECO:0000256" key="7">
    <source>
        <dbReference type="ARBA" id="ARBA00023136"/>
    </source>
</evidence>
<evidence type="ECO:0000256" key="6">
    <source>
        <dbReference type="ARBA" id="ARBA00022989"/>
    </source>
</evidence>
<name>A0A4Q0Y5S4_9BACT</name>
<keyword evidence="5 8" id="KW-0812">Transmembrane</keyword>